<accession>A0A096MCJ5</accession>
<sequence>EGTIADIEDSYKYLGIPQANGNLDEVTRKGATAKYLQRIRQVLRNQLNGKNKIRAINSYTLPEIRDSAGITSWPMEEINTTDFKTRKLLTMHEGFHPKSSTLTKHEPQESFG</sequence>
<proteinExistence type="predicted"/>
<organism evidence="1 2">
    <name type="scientific">Poecilia formosa</name>
    <name type="common">Amazon molly</name>
    <name type="synonym">Limia formosa</name>
    <dbReference type="NCBI Taxonomy" id="48698"/>
    <lineage>
        <taxon>Eukaryota</taxon>
        <taxon>Metazoa</taxon>
        <taxon>Chordata</taxon>
        <taxon>Craniata</taxon>
        <taxon>Vertebrata</taxon>
        <taxon>Euteleostomi</taxon>
        <taxon>Actinopterygii</taxon>
        <taxon>Neopterygii</taxon>
        <taxon>Teleostei</taxon>
        <taxon>Neoteleostei</taxon>
        <taxon>Acanthomorphata</taxon>
        <taxon>Ovalentaria</taxon>
        <taxon>Atherinomorphae</taxon>
        <taxon>Cyprinodontiformes</taxon>
        <taxon>Poeciliidae</taxon>
        <taxon>Poeciliinae</taxon>
        <taxon>Poecilia</taxon>
    </lineage>
</organism>
<dbReference type="PANTHER" id="PTHR35450">
    <property type="entry name" value="REVERSE TRANSCRIPTASE DOMAIN-CONTAINING PROTEIN"/>
    <property type="match status" value="1"/>
</dbReference>
<reference evidence="1" key="2">
    <citation type="submission" date="2025-08" db="UniProtKB">
        <authorList>
            <consortium name="Ensembl"/>
        </authorList>
    </citation>
    <scope>IDENTIFICATION</scope>
</reference>
<keyword evidence="2" id="KW-1185">Reference proteome</keyword>
<protein>
    <submittedName>
        <fullName evidence="1">Uncharacterized protein</fullName>
    </submittedName>
</protein>
<dbReference type="GeneTree" id="ENSGT00940000164833"/>
<evidence type="ECO:0000313" key="2">
    <source>
        <dbReference type="Proteomes" id="UP000028760"/>
    </source>
</evidence>
<reference evidence="2" key="1">
    <citation type="submission" date="2013-10" db="EMBL/GenBank/DDBJ databases">
        <authorList>
            <person name="Schartl M."/>
            <person name="Warren W."/>
        </authorList>
    </citation>
    <scope>NUCLEOTIDE SEQUENCE [LARGE SCALE GENOMIC DNA]</scope>
    <source>
        <strain evidence="2">female</strain>
    </source>
</reference>
<name>A0A096MCJ5_POEFO</name>
<dbReference type="STRING" id="48698.ENSPFOP00000029136"/>
<dbReference type="PANTHER" id="PTHR35450:SF2">
    <property type="entry name" value="REVERSE TRANSCRIPTASE DOMAIN-CONTAINING PROTEIN"/>
    <property type="match status" value="1"/>
</dbReference>
<reference evidence="1" key="3">
    <citation type="submission" date="2025-09" db="UniProtKB">
        <authorList>
            <consortium name="Ensembl"/>
        </authorList>
    </citation>
    <scope>IDENTIFICATION</scope>
</reference>
<dbReference type="EMBL" id="AYCK01016538">
    <property type="status" value="NOT_ANNOTATED_CDS"/>
    <property type="molecule type" value="Genomic_DNA"/>
</dbReference>
<dbReference type="Ensembl" id="ENSPFOT00000024354.1">
    <property type="protein sequence ID" value="ENSPFOP00000029136.1"/>
    <property type="gene ID" value="ENSPFOG00000023621.1"/>
</dbReference>
<dbReference type="Proteomes" id="UP000028760">
    <property type="component" value="Unassembled WGS sequence"/>
</dbReference>
<evidence type="ECO:0000313" key="1">
    <source>
        <dbReference type="Ensembl" id="ENSPFOP00000029136.1"/>
    </source>
</evidence>
<dbReference type="AlphaFoldDB" id="A0A096MCJ5"/>